<feature type="chain" id="PRO_5015848885" evidence="1">
    <location>
        <begin position="22"/>
        <end position="96"/>
    </location>
</feature>
<comment type="caution">
    <text evidence="2">The sequence shown here is derived from an EMBL/GenBank/DDBJ whole genome shotgun (WGS) entry which is preliminary data.</text>
</comment>
<dbReference type="EMBL" id="QKSB01000002">
    <property type="protein sequence ID" value="PZE18218.1"/>
    <property type="molecule type" value="Genomic_DNA"/>
</dbReference>
<reference evidence="2 3" key="1">
    <citation type="submission" date="2018-06" db="EMBL/GenBank/DDBJ databases">
        <title>The draft genome sequence of Crocinitomix sp. SM1701.</title>
        <authorList>
            <person name="Zhang X."/>
        </authorList>
    </citation>
    <scope>NUCLEOTIDE SEQUENCE [LARGE SCALE GENOMIC DNA]</scope>
    <source>
        <strain evidence="2 3">SM1701</strain>
    </source>
</reference>
<dbReference type="Proteomes" id="UP000249248">
    <property type="component" value="Unassembled WGS sequence"/>
</dbReference>
<keyword evidence="3" id="KW-1185">Reference proteome</keyword>
<sequence>MRRILLSVIFIALFWMSSCQKCKTCSYTYTYVETVQTVNGEVITDTTLTGYVVDDDGVTFDEECVKSSEEFSIEDAYALEEINTDKQDFVYTCIDS</sequence>
<organism evidence="2 3">
    <name type="scientific">Putridiphycobacter roseus</name>
    <dbReference type="NCBI Taxonomy" id="2219161"/>
    <lineage>
        <taxon>Bacteria</taxon>
        <taxon>Pseudomonadati</taxon>
        <taxon>Bacteroidota</taxon>
        <taxon>Flavobacteriia</taxon>
        <taxon>Flavobacteriales</taxon>
        <taxon>Crocinitomicaceae</taxon>
        <taxon>Putridiphycobacter</taxon>
    </lineage>
</organism>
<feature type="signal peptide" evidence="1">
    <location>
        <begin position="1"/>
        <end position="21"/>
    </location>
</feature>
<evidence type="ECO:0000256" key="1">
    <source>
        <dbReference type="SAM" id="SignalP"/>
    </source>
</evidence>
<evidence type="ECO:0000313" key="2">
    <source>
        <dbReference type="EMBL" id="PZE18218.1"/>
    </source>
</evidence>
<name>A0A2W1NTY7_9FLAO</name>
<accession>A0A2W1NTY7</accession>
<gene>
    <name evidence="2" type="ORF">DNU06_06275</name>
</gene>
<evidence type="ECO:0000313" key="3">
    <source>
        <dbReference type="Proteomes" id="UP000249248"/>
    </source>
</evidence>
<keyword evidence="1" id="KW-0732">Signal</keyword>
<dbReference type="RefSeq" id="WP_111062371.1">
    <property type="nucleotide sequence ID" value="NZ_JBHUCU010000002.1"/>
</dbReference>
<dbReference type="PROSITE" id="PS51257">
    <property type="entry name" value="PROKAR_LIPOPROTEIN"/>
    <property type="match status" value="1"/>
</dbReference>
<proteinExistence type="predicted"/>
<dbReference type="AlphaFoldDB" id="A0A2W1NTY7"/>
<protein>
    <submittedName>
        <fullName evidence="2">Uncharacterized protein</fullName>
    </submittedName>
</protein>